<proteinExistence type="predicted"/>
<sequence length="604" mass="66449">MDEITGQELGFLSLPIDLLVPILSQLQHRVKDLASSSLVSKTFNRAATPLLYENLFLRDQTRLRLVFRTLASNRELASYVKVIELRVFPFGLSAEQLEKLEVDITKALLQATSLNQLCWTRTGSLNDRLLPALLSPRGLESLEITGDSRTWSPSLLIQRLPTQLRNLSIILPDRRVVNSLVDIVTKLSSTVSTSEPQESQVKGSEGLKSLSILAQHSPLLTDAHIKAMAPHLGHLQRLSLVGCRAVTGEGILSLLRSSSESGIQPAGIQELALEGLNVSASSLSSMRPYLASLRLFSITYPRSSSSGGSGSRLCNSQGAAEFYHHLEELVRDAPKLEEFTHYAGAGSLPALGEDEDEQDDVGYEEGGVAQSGLDLVENGEASRDGATLRNPSPQIHIRPTIPTLAWNLLRSLTDHRGGRLKKLRFYGVGISLDQLELISRSCRSLEDLVIQIWEDDVPKLQRILASIPKLTSVHVLSHLSSGAELVESDVREIAQSCVDANTERLSRWSSNGKEEVGGECRMEPGSGLRQIGFRNRVWLVDRKLVRVGSEGKEKVSLSGPEEEVERKEGSRGPCDHLGWKWEVGLKRWDPSAGQFPEVLLVVRA</sequence>
<accession>A0ACD0P884</accession>
<gene>
    <name evidence="1" type="ORF">IE53DRAFT_383064</name>
</gene>
<name>A0ACD0P884_9BASI</name>
<dbReference type="EMBL" id="KZ819687">
    <property type="protein sequence ID" value="PWN54368.1"/>
    <property type="molecule type" value="Genomic_DNA"/>
</dbReference>
<organism evidence="1 2">
    <name type="scientific">Violaceomyces palustris</name>
    <dbReference type="NCBI Taxonomy" id="1673888"/>
    <lineage>
        <taxon>Eukaryota</taxon>
        <taxon>Fungi</taxon>
        <taxon>Dikarya</taxon>
        <taxon>Basidiomycota</taxon>
        <taxon>Ustilaginomycotina</taxon>
        <taxon>Ustilaginomycetes</taxon>
        <taxon>Violaceomycetales</taxon>
        <taxon>Violaceomycetaceae</taxon>
        <taxon>Violaceomyces</taxon>
    </lineage>
</organism>
<keyword evidence="2" id="KW-1185">Reference proteome</keyword>
<protein>
    <submittedName>
        <fullName evidence="1">Uncharacterized protein</fullName>
    </submittedName>
</protein>
<reference evidence="1 2" key="1">
    <citation type="journal article" date="2018" name="Mol. Biol. Evol.">
        <title>Broad Genomic Sampling Reveals a Smut Pathogenic Ancestry of the Fungal Clade Ustilaginomycotina.</title>
        <authorList>
            <person name="Kijpornyongpan T."/>
            <person name="Mondo S.J."/>
            <person name="Barry K."/>
            <person name="Sandor L."/>
            <person name="Lee J."/>
            <person name="Lipzen A."/>
            <person name="Pangilinan J."/>
            <person name="LaButti K."/>
            <person name="Hainaut M."/>
            <person name="Henrissat B."/>
            <person name="Grigoriev I.V."/>
            <person name="Spatafora J.W."/>
            <person name="Aime M.C."/>
        </authorList>
    </citation>
    <scope>NUCLEOTIDE SEQUENCE [LARGE SCALE GENOMIC DNA]</scope>
    <source>
        <strain evidence="1 2">SA 807</strain>
    </source>
</reference>
<dbReference type="Proteomes" id="UP000245626">
    <property type="component" value="Unassembled WGS sequence"/>
</dbReference>
<evidence type="ECO:0000313" key="1">
    <source>
        <dbReference type="EMBL" id="PWN54368.1"/>
    </source>
</evidence>
<evidence type="ECO:0000313" key="2">
    <source>
        <dbReference type="Proteomes" id="UP000245626"/>
    </source>
</evidence>